<name>A0A8S1XUY9_9CILI</name>
<dbReference type="Pfam" id="PF00400">
    <property type="entry name" value="WD40"/>
    <property type="match status" value="8"/>
</dbReference>
<dbReference type="AlphaFoldDB" id="A0A8S1XUY9"/>
<feature type="repeat" description="WD" evidence="1">
    <location>
        <begin position="697"/>
        <end position="729"/>
    </location>
</feature>
<keyword evidence="1" id="KW-0853">WD repeat</keyword>
<dbReference type="PROSITE" id="PS50294">
    <property type="entry name" value="WD_REPEATS_REGION"/>
    <property type="match status" value="8"/>
</dbReference>
<dbReference type="Pfam" id="PF00805">
    <property type="entry name" value="Pentapeptide"/>
    <property type="match status" value="1"/>
</dbReference>
<evidence type="ECO:0000313" key="2">
    <source>
        <dbReference type="EMBL" id="CAD8204853.1"/>
    </source>
</evidence>
<reference evidence="2" key="1">
    <citation type="submission" date="2021-01" db="EMBL/GenBank/DDBJ databases">
        <authorList>
            <consortium name="Genoscope - CEA"/>
            <person name="William W."/>
        </authorList>
    </citation>
    <scope>NUCLEOTIDE SEQUENCE</scope>
</reference>
<accession>A0A8S1XUY9</accession>
<feature type="repeat" description="WD" evidence="1">
    <location>
        <begin position="564"/>
        <end position="605"/>
    </location>
</feature>
<feature type="repeat" description="WD" evidence="1">
    <location>
        <begin position="648"/>
        <end position="689"/>
    </location>
</feature>
<dbReference type="OrthoDB" id="305208at2759"/>
<dbReference type="PANTHER" id="PTHR45333:SF1">
    <property type="entry name" value="CHROMOSOME UNDETERMINED SCAFFOLD_625, WHOLE GENOME SHOTGUN SEQUENCE"/>
    <property type="match status" value="1"/>
</dbReference>
<dbReference type="Proteomes" id="UP000689195">
    <property type="component" value="Unassembled WGS sequence"/>
</dbReference>
<feature type="repeat" description="WD" evidence="1">
    <location>
        <begin position="606"/>
        <end position="647"/>
    </location>
</feature>
<dbReference type="SMART" id="SM00320">
    <property type="entry name" value="WD40"/>
    <property type="match status" value="8"/>
</dbReference>
<dbReference type="PROSITE" id="PS50082">
    <property type="entry name" value="WD_REPEATS_2"/>
    <property type="match status" value="8"/>
</dbReference>
<dbReference type="InterPro" id="IPR019775">
    <property type="entry name" value="WD40_repeat_CS"/>
</dbReference>
<dbReference type="InterPro" id="IPR001646">
    <property type="entry name" value="5peptide_repeat"/>
</dbReference>
<dbReference type="EMBL" id="CAJJDO010000139">
    <property type="protein sequence ID" value="CAD8204853.1"/>
    <property type="molecule type" value="Genomic_DNA"/>
</dbReference>
<feature type="repeat" description="WD" evidence="1">
    <location>
        <begin position="438"/>
        <end position="479"/>
    </location>
</feature>
<dbReference type="CDD" id="cd00200">
    <property type="entry name" value="WD40"/>
    <property type="match status" value="1"/>
</dbReference>
<feature type="repeat" description="WD" evidence="1">
    <location>
        <begin position="396"/>
        <end position="437"/>
    </location>
</feature>
<proteinExistence type="predicted"/>
<feature type="repeat" description="WD" evidence="1">
    <location>
        <begin position="522"/>
        <end position="563"/>
    </location>
</feature>
<dbReference type="InterPro" id="IPR001680">
    <property type="entry name" value="WD40_rpt"/>
</dbReference>
<evidence type="ECO:0000313" key="3">
    <source>
        <dbReference type="Proteomes" id="UP000689195"/>
    </source>
</evidence>
<evidence type="ECO:0000256" key="1">
    <source>
        <dbReference type="PROSITE-ProRule" id="PRU00221"/>
    </source>
</evidence>
<dbReference type="PROSITE" id="PS00678">
    <property type="entry name" value="WD_REPEATS_1"/>
    <property type="match status" value="7"/>
</dbReference>
<protein>
    <recommendedName>
        <fullName evidence="4">WD-40 repeat protein</fullName>
    </recommendedName>
</protein>
<comment type="caution">
    <text evidence="2">The sequence shown here is derived from an EMBL/GenBank/DDBJ whole genome shotgun (WGS) entry which is preliminary data.</text>
</comment>
<feature type="repeat" description="WD" evidence="1">
    <location>
        <begin position="480"/>
        <end position="521"/>
    </location>
</feature>
<sequence>MNCTYHIQNQVSLICTAPHKCSCQRKLCAECQYQHKVDFKYTIPIKIFREMVIKKLSESILDQTSELTKQRMNFKQVLSQTEGMMKKIWEEFTESIKLIYDLIEQENKSYFDLLKENHNLSESSYSDLEKLVQIVEGKTLNDWTAQQNSYLIELDKAKSWWYQEVMTFIEKQNEGMKKKLSLIKINPYSNEVQAYQKKEDLYEILAGIQDIDGSIFNMIIEIMRKENISDLLEFLSKTDNLKFYQSKINKQDKIFDFGKKITNNLRNIQDHHFSKNDYSQETYQEERQALIYKIAENKGIIDFFKFLVHLTAFDSKFIQSGSNGLNLLVSMKVDLSSQCFENIRIKNTSLIGANLVRCNLSGSEFDNVEISGVNLNGAVLFNCKWKIIKINELNKLDGHNGAVQSVCISPDGKIVASGSQDKSIRLWNIKTGQQKAKLDGHTGTVWSLCISPDGKTLASGSQDKSIRLWDYKTGQQKGQLNGHTSTVLSLSFSTDGTTLASSSGDNSIRLWDMKTGQQKAKLDGHSSTVYSVCFSPDGTTLASGGWDSSIRLWDVKTGQQKAKLDGHISNVYSVSFSPDGTTLASSGWDCSIRLWDLKTGQQTAKLDGHTREVLSICFSPDGTILASGSEDKSICLWDFKTGKIKTELDGHTSWIQSVCFSPDGNQLASGSNDNSIRLWDVQTEKQKAEIDSHNDWSVCFSPDGTIIASSSFDKSIRLWNVRTGMEIQPFDNRYLDILVQFKQPLLQNNPLPNGVKTNINTLLISQKSIFQAQAALILKGEFFNQSSIDLRSFFKQKGGFILEDQLEVLQRQN</sequence>
<organism evidence="2 3">
    <name type="scientific">Paramecium pentaurelia</name>
    <dbReference type="NCBI Taxonomy" id="43138"/>
    <lineage>
        <taxon>Eukaryota</taxon>
        <taxon>Sar</taxon>
        <taxon>Alveolata</taxon>
        <taxon>Ciliophora</taxon>
        <taxon>Intramacronucleata</taxon>
        <taxon>Oligohymenophorea</taxon>
        <taxon>Peniculida</taxon>
        <taxon>Parameciidae</taxon>
        <taxon>Paramecium</taxon>
    </lineage>
</organism>
<keyword evidence="3" id="KW-1185">Reference proteome</keyword>
<dbReference type="PANTHER" id="PTHR45333">
    <property type="entry name" value="MEMBRANE PROTEIN-RELATED"/>
    <property type="match status" value="1"/>
</dbReference>
<evidence type="ECO:0008006" key="4">
    <source>
        <dbReference type="Google" id="ProtNLM"/>
    </source>
</evidence>
<gene>
    <name evidence="2" type="ORF">PPENT_87.1.T1390011</name>
</gene>